<dbReference type="AlphaFoldDB" id="A0AAQ3QVK7"/>
<dbReference type="Gene3D" id="2.40.50.140">
    <property type="entry name" value="Nucleic acid-binding proteins"/>
    <property type="match status" value="1"/>
</dbReference>
<proteinExistence type="predicted"/>
<dbReference type="SUPFAM" id="SSF141322">
    <property type="entry name" value="NfeD domain-like"/>
    <property type="match status" value="1"/>
</dbReference>
<evidence type="ECO:0000313" key="3">
    <source>
        <dbReference type="EMBL" id="WOO40907.1"/>
    </source>
</evidence>
<accession>A0AAQ3QVK7</accession>
<feature type="transmembrane region" description="Helical" evidence="1">
    <location>
        <begin position="5"/>
        <end position="21"/>
    </location>
</feature>
<dbReference type="Proteomes" id="UP001304300">
    <property type="component" value="Chromosome"/>
</dbReference>
<evidence type="ECO:0000259" key="2">
    <source>
        <dbReference type="Pfam" id="PF01957"/>
    </source>
</evidence>
<evidence type="ECO:0000256" key="1">
    <source>
        <dbReference type="SAM" id="Phobius"/>
    </source>
</evidence>
<dbReference type="KEGG" id="puo:RZN69_19975"/>
<protein>
    <submittedName>
        <fullName evidence="3">NfeD family protein</fullName>
    </submittedName>
</protein>
<sequence length="133" mass="14838">MLVLFLIYIAVGFISTLYFVYESDKKGETSPFLIFGGDVWGMLAWFALWPVFVIVAKAELAMPTEKKKEVQQAKKKTTIGERGVTETQMLPAGKVKVNGQVIDAYSLSGALESGEQVEIVSKEMSHYKVKRVK</sequence>
<name>A0AAQ3QVK7_9BACT</name>
<dbReference type="RefSeq" id="WP_317833156.1">
    <property type="nucleotide sequence ID" value="NZ_CP136920.1"/>
</dbReference>
<gene>
    <name evidence="3" type="ORF">RZN69_19975</name>
</gene>
<feature type="transmembrane region" description="Helical" evidence="1">
    <location>
        <begin position="33"/>
        <end position="56"/>
    </location>
</feature>
<keyword evidence="4" id="KW-1185">Reference proteome</keyword>
<keyword evidence="1" id="KW-1133">Transmembrane helix</keyword>
<dbReference type="Pfam" id="PF01957">
    <property type="entry name" value="NfeD"/>
    <property type="match status" value="1"/>
</dbReference>
<dbReference type="InterPro" id="IPR002810">
    <property type="entry name" value="NfeD-like_C"/>
</dbReference>
<keyword evidence="1" id="KW-0472">Membrane</keyword>
<organism evidence="3 4">
    <name type="scientific">Rubellicoccus peritrichatus</name>
    <dbReference type="NCBI Taxonomy" id="3080537"/>
    <lineage>
        <taxon>Bacteria</taxon>
        <taxon>Pseudomonadati</taxon>
        <taxon>Verrucomicrobiota</taxon>
        <taxon>Opitutia</taxon>
        <taxon>Puniceicoccales</taxon>
        <taxon>Cerasicoccaceae</taxon>
        <taxon>Rubellicoccus</taxon>
    </lineage>
</organism>
<reference evidence="3 4" key="1">
    <citation type="submission" date="2023-10" db="EMBL/GenBank/DDBJ databases">
        <title>Rubellicoccus peritrichatus gen. nov., sp. nov., isolated from an algae of coral reef tank.</title>
        <authorList>
            <person name="Luo J."/>
        </authorList>
    </citation>
    <scope>NUCLEOTIDE SEQUENCE [LARGE SCALE GENOMIC DNA]</scope>
    <source>
        <strain evidence="3 4">CR14</strain>
    </source>
</reference>
<keyword evidence="1" id="KW-0812">Transmembrane</keyword>
<dbReference type="InterPro" id="IPR012340">
    <property type="entry name" value="NA-bd_OB-fold"/>
</dbReference>
<evidence type="ECO:0000313" key="4">
    <source>
        <dbReference type="Proteomes" id="UP001304300"/>
    </source>
</evidence>
<feature type="domain" description="NfeD-like C-terminal" evidence="2">
    <location>
        <begin position="78"/>
        <end position="130"/>
    </location>
</feature>
<dbReference type="EMBL" id="CP136920">
    <property type="protein sequence ID" value="WOO40907.1"/>
    <property type="molecule type" value="Genomic_DNA"/>
</dbReference>